<evidence type="ECO:0000313" key="3">
    <source>
        <dbReference type="WBParaSite" id="TASK_0001030301-mRNA-1"/>
    </source>
</evidence>
<dbReference type="Proteomes" id="UP000282613">
    <property type="component" value="Unassembled WGS sequence"/>
</dbReference>
<protein>
    <submittedName>
        <fullName evidence="3">Fibronectin type-III domain-containing protein</fullName>
    </submittedName>
</protein>
<proteinExistence type="predicted"/>
<dbReference type="Gene3D" id="2.60.40.10">
    <property type="entry name" value="Immunoglobulins"/>
    <property type="match status" value="1"/>
</dbReference>
<dbReference type="EMBL" id="UYRS01022439">
    <property type="protein sequence ID" value="VDK51470.1"/>
    <property type="molecule type" value="Genomic_DNA"/>
</dbReference>
<dbReference type="SUPFAM" id="SSF49265">
    <property type="entry name" value="Fibronectin type III"/>
    <property type="match status" value="1"/>
</dbReference>
<organism evidence="3">
    <name type="scientific">Taenia asiatica</name>
    <name type="common">Asian tapeworm</name>
    <dbReference type="NCBI Taxonomy" id="60517"/>
    <lineage>
        <taxon>Eukaryota</taxon>
        <taxon>Metazoa</taxon>
        <taxon>Spiralia</taxon>
        <taxon>Lophotrochozoa</taxon>
        <taxon>Platyhelminthes</taxon>
        <taxon>Cestoda</taxon>
        <taxon>Eucestoda</taxon>
        <taxon>Cyclophyllidea</taxon>
        <taxon>Taeniidae</taxon>
        <taxon>Taenia</taxon>
    </lineage>
</organism>
<dbReference type="InterPro" id="IPR013783">
    <property type="entry name" value="Ig-like_fold"/>
</dbReference>
<evidence type="ECO:0000313" key="2">
    <source>
        <dbReference type="Proteomes" id="UP000282613"/>
    </source>
</evidence>
<sequence length="138" mass="15704">MPHLHALQPPFYELYVSWHNVTAKWGKPQLFQAFCTYLVDAFPLEKNAVRVMQTPSPKDETVKLRNLTPNAKYEIKLQSNCTNNEPFRTVLGVVETNPGESGIPADVQLTQIGPNMVNLTWTAASELQGKHPYYEWNC</sequence>
<keyword evidence="2" id="KW-1185">Reference proteome</keyword>
<accession>A0A0R3WHG0</accession>
<dbReference type="WBParaSite" id="TASK_0001030301-mRNA-1">
    <property type="protein sequence ID" value="TASK_0001030301-mRNA-1"/>
    <property type="gene ID" value="TASK_0001030301"/>
</dbReference>
<dbReference type="AlphaFoldDB" id="A0A0R3WHG0"/>
<evidence type="ECO:0000313" key="1">
    <source>
        <dbReference type="EMBL" id="VDK51470.1"/>
    </source>
</evidence>
<reference evidence="1 2" key="2">
    <citation type="submission" date="2018-11" db="EMBL/GenBank/DDBJ databases">
        <authorList>
            <consortium name="Pathogen Informatics"/>
        </authorList>
    </citation>
    <scope>NUCLEOTIDE SEQUENCE [LARGE SCALE GENOMIC DNA]</scope>
</reference>
<gene>
    <name evidence="1" type="ORF">TASK_LOCUS10303</name>
</gene>
<dbReference type="STRING" id="60517.A0A0R3WHG0"/>
<dbReference type="CDD" id="cd00063">
    <property type="entry name" value="FN3"/>
    <property type="match status" value="1"/>
</dbReference>
<dbReference type="InterPro" id="IPR003961">
    <property type="entry name" value="FN3_dom"/>
</dbReference>
<reference evidence="3" key="1">
    <citation type="submission" date="2017-02" db="UniProtKB">
        <authorList>
            <consortium name="WormBaseParasite"/>
        </authorList>
    </citation>
    <scope>IDENTIFICATION</scope>
</reference>
<name>A0A0R3WHG0_TAEAS</name>
<dbReference type="InterPro" id="IPR036116">
    <property type="entry name" value="FN3_sf"/>
</dbReference>